<evidence type="ECO:0000313" key="3">
    <source>
        <dbReference type="Proteomes" id="UP001445335"/>
    </source>
</evidence>
<proteinExistence type="inferred from homology"/>
<protein>
    <recommendedName>
        <fullName evidence="4">Metal-dependent protein hydrolase</fullName>
    </recommendedName>
</protein>
<accession>A0AAW1S128</accession>
<reference evidence="2 3" key="1">
    <citation type="journal article" date="2024" name="Nat. Commun.">
        <title>Phylogenomics reveals the evolutionary origins of lichenization in chlorophyte algae.</title>
        <authorList>
            <person name="Puginier C."/>
            <person name="Libourel C."/>
            <person name="Otte J."/>
            <person name="Skaloud P."/>
            <person name="Haon M."/>
            <person name="Grisel S."/>
            <person name="Petersen M."/>
            <person name="Berrin J.G."/>
            <person name="Delaux P.M."/>
            <person name="Dal Grande F."/>
            <person name="Keller J."/>
        </authorList>
    </citation>
    <scope>NUCLEOTIDE SEQUENCE [LARGE SCALE GENOMIC DNA]</scope>
    <source>
        <strain evidence="2 3">SAG 245.80</strain>
    </source>
</reference>
<comment type="similarity">
    <text evidence="1">Belongs to the MYG1 family.</text>
</comment>
<evidence type="ECO:0008006" key="4">
    <source>
        <dbReference type="Google" id="ProtNLM"/>
    </source>
</evidence>
<comment type="caution">
    <text evidence="2">The sequence shown here is derived from an EMBL/GenBank/DDBJ whole genome shotgun (WGS) entry which is preliminary data.</text>
</comment>
<name>A0AAW1S128_9CHLO</name>
<evidence type="ECO:0000256" key="1">
    <source>
        <dbReference type="ARBA" id="ARBA00010105"/>
    </source>
</evidence>
<dbReference type="PANTHER" id="PTHR11215:SF1">
    <property type="entry name" value="MYG1 EXONUCLEASE"/>
    <property type="match status" value="1"/>
</dbReference>
<dbReference type="AlphaFoldDB" id="A0AAW1S128"/>
<dbReference type="Proteomes" id="UP001445335">
    <property type="component" value="Unassembled WGS sequence"/>
</dbReference>
<sequence>MGKRIGTHSGSFHCDEALGCYLLRRTKEFAGAEIVRSRDPEVLRDLDVVIDVGGVYDADSRRFDHHQRGFDETFGLGFSTKLSSAGLVYKHYGREVVASVMGLLPSHADTETVYLKLYRSFMEALDAIDNGINQFDVDQPPRYVSSTDLSSRVGALNPRWNGDASAAATDAGFAKAVELTGHEFEEAVDYYSKAWLPARGIVQAAIQQRLEVDSSGEIFRLDTYCPWKDHLYELEHELELPSPLKFCVYQDERERKWRVQAVSVSAGSFQNRRSLPAAWRGLRDAELLE</sequence>
<dbReference type="Pfam" id="PF03690">
    <property type="entry name" value="MYG1_exonuc"/>
    <property type="match status" value="1"/>
</dbReference>
<evidence type="ECO:0000313" key="2">
    <source>
        <dbReference type="EMBL" id="KAK9839664.1"/>
    </source>
</evidence>
<keyword evidence="3" id="KW-1185">Reference proteome</keyword>
<dbReference type="InterPro" id="IPR003226">
    <property type="entry name" value="MYG1_exonuclease"/>
</dbReference>
<dbReference type="EMBL" id="JALJOU010000015">
    <property type="protein sequence ID" value="KAK9839664.1"/>
    <property type="molecule type" value="Genomic_DNA"/>
</dbReference>
<dbReference type="GO" id="GO:0005737">
    <property type="term" value="C:cytoplasm"/>
    <property type="evidence" value="ECO:0007669"/>
    <property type="project" value="TreeGrafter"/>
</dbReference>
<organism evidence="2 3">
    <name type="scientific">Elliptochloris bilobata</name>
    <dbReference type="NCBI Taxonomy" id="381761"/>
    <lineage>
        <taxon>Eukaryota</taxon>
        <taxon>Viridiplantae</taxon>
        <taxon>Chlorophyta</taxon>
        <taxon>core chlorophytes</taxon>
        <taxon>Trebouxiophyceae</taxon>
        <taxon>Trebouxiophyceae incertae sedis</taxon>
        <taxon>Elliptochloris clade</taxon>
        <taxon>Elliptochloris</taxon>
    </lineage>
</organism>
<dbReference type="PANTHER" id="PTHR11215">
    <property type="entry name" value="METAL DEPENDENT HYDROLASE - RELATED"/>
    <property type="match status" value="1"/>
</dbReference>
<dbReference type="GO" id="GO:0005634">
    <property type="term" value="C:nucleus"/>
    <property type="evidence" value="ECO:0007669"/>
    <property type="project" value="TreeGrafter"/>
</dbReference>
<gene>
    <name evidence="2" type="ORF">WJX81_004487</name>
</gene>